<keyword evidence="1 4" id="KW-0479">Metal-binding</keyword>
<dbReference type="PROSITE" id="PS51915">
    <property type="entry name" value="ZAD"/>
    <property type="match status" value="1"/>
</dbReference>
<dbReference type="PANTHER" id="PTHR39942:SF1">
    <property type="entry name" value="BCDNA.LD26519-RELATED"/>
    <property type="match status" value="1"/>
</dbReference>
<accession>A0ABD1DCC2</accession>
<evidence type="ECO:0000256" key="4">
    <source>
        <dbReference type="PROSITE-ProRule" id="PRU01263"/>
    </source>
</evidence>
<dbReference type="Proteomes" id="UP001562425">
    <property type="component" value="Unassembled WGS sequence"/>
</dbReference>
<feature type="binding site" evidence="4">
    <location>
        <position position="18"/>
    </location>
    <ligand>
        <name>Zn(2+)</name>
        <dbReference type="ChEBI" id="CHEBI:29105"/>
    </ligand>
</feature>
<keyword evidence="2 4" id="KW-0863">Zinc-finger</keyword>
<dbReference type="InterPro" id="IPR012934">
    <property type="entry name" value="Znf_AD"/>
</dbReference>
<dbReference type="EMBL" id="JBEHCU010006368">
    <property type="protein sequence ID" value="KAL1397243.1"/>
    <property type="molecule type" value="Genomic_DNA"/>
</dbReference>
<dbReference type="GO" id="GO:0008270">
    <property type="term" value="F:zinc ion binding"/>
    <property type="evidence" value="ECO:0007669"/>
    <property type="project" value="UniProtKB-UniRule"/>
</dbReference>
<dbReference type="SMART" id="SM00868">
    <property type="entry name" value="zf-AD"/>
    <property type="match status" value="1"/>
</dbReference>
<sequence length="283" mass="32395">MKFSFQKNLIPTFNGAFCRLCCLQKDELSRFFPPNGTPNQLLIFKIEYCTGICVSYATDRNASICAKCIERTEKLFRFKQLCVANERWLKMENGSASVVPACTLTEDRMISAASCESLLTIGTEQLEEDFPCSAEADRDLSSIPATQELNEKDRTDESNQVTSSDGRGRPHIKIKIRLAPDTVSSLQDNTAEDSKCLRNSSTAFSLIPGTKSRSGRLYLVYKGYHYSDYQSKKNVYRCTQRNPVYCRAKVLLRNDRVYEINDNSHDHPMPRKSWRRRTITFKE</sequence>
<keyword evidence="8" id="KW-1185">Reference proteome</keyword>
<feature type="region of interest" description="Disordered" evidence="5">
    <location>
        <begin position="143"/>
        <end position="172"/>
    </location>
</feature>
<evidence type="ECO:0000313" key="8">
    <source>
        <dbReference type="Proteomes" id="UP001562425"/>
    </source>
</evidence>
<dbReference type="InterPro" id="IPR007588">
    <property type="entry name" value="Znf_FLYWCH"/>
</dbReference>
<dbReference type="Gene3D" id="2.20.25.240">
    <property type="match status" value="1"/>
</dbReference>
<feature type="binding site" evidence="4">
    <location>
        <position position="65"/>
    </location>
    <ligand>
        <name>Zn(2+)</name>
        <dbReference type="ChEBI" id="CHEBI:29105"/>
    </ligand>
</feature>
<organism evidence="7 8">
    <name type="scientific">Culex pipiens pipiens</name>
    <name type="common">Northern house mosquito</name>
    <dbReference type="NCBI Taxonomy" id="38569"/>
    <lineage>
        <taxon>Eukaryota</taxon>
        <taxon>Metazoa</taxon>
        <taxon>Ecdysozoa</taxon>
        <taxon>Arthropoda</taxon>
        <taxon>Hexapoda</taxon>
        <taxon>Insecta</taxon>
        <taxon>Pterygota</taxon>
        <taxon>Neoptera</taxon>
        <taxon>Endopterygota</taxon>
        <taxon>Diptera</taxon>
        <taxon>Nematocera</taxon>
        <taxon>Culicoidea</taxon>
        <taxon>Culicidae</taxon>
        <taxon>Culicinae</taxon>
        <taxon>Culicini</taxon>
        <taxon>Culex</taxon>
        <taxon>Culex</taxon>
    </lineage>
</organism>
<gene>
    <name evidence="7" type="ORF">pipiens_009895</name>
</gene>
<evidence type="ECO:0000259" key="6">
    <source>
        <dbReference type="PROSITE" id="PS51915"/>
    </source>
</evidence>
<keyword evidence="3 4" id="KW-0862">Zinc</keyword>
<evidence type="ECO:0000256" key="1">
    <source>
        <dbReference type="ARBA" id="ARBA00022723"/>
    </source>
</evidence>
<feature type="binding site" evidence="4">
    <location>
        <position position="68"/>
    </location>
    <ligand>
        <name>Zn(2+)</name>
        <dbReference type="ChEBI" id="CHEBI:29105"/>
    </ligand>
</feature>
<dbReference type="Pfam" id="PF04500">
    <property type="entry name" value="FLYWCH"/>
    <property type="match status" value="1"/>
</dbReference>
<reference evidence="7 8" key="1">
    <citation type="submission" date="2024-05" db="EMBL/GenBank/DDBJ databases">
        <title>Culex pipiens pipiens assembly and annotation.</title>
        <authorList>
            <person name="Alout H."/>
            <person name="Durand T."/>
        </authorList>
    </citation>
    <scope>NUCLEOTIDE SEQUENCE [LARGE SCALE GENOMIC DNA]</scope>
    <source>
        <strain evidence="7">HA-2024</strain>
        <tissue evidence="7">Whole body</tissue>
    </source>
</reference>
<evidence type="ECO:0000256" key="2">
    <source>
        <dbReference type="ARBA" id="ARBA00022771"/>
    </source>
</evidence>
<dbReference type="PANTHER" id="PTHR39942">
    <property type="entry name" value="BCDNA.LD26519-RELATED"/>
    <property type="match status" value="1"/>
</dbReference>
<dbReference type="SUPFAM" id="SSF57716">
    <property type="entry name" value="Glucocorticoid receptor-like (DNA-binding domain)"/>
    <property type="match status" value="1"/>
</dbReference>
<feature type="binding site" evidence="4">
    <location>
        <position position="21"/>
    </location>
    <ligand>
        <name>Zn(2+)</name>
        <dbReference type="ChEBI" id="CHEBI:29105"/>
    </ligand>
</feature>
<evidence type="ECO:0000313" key="7">
    <source>
        <dbReference type="EMBL" id="KAL1397243.1"/>
    </source>
</evidence>
<proteinExistence type="predicted"/>
<dbReference type="AlphaFoldDB" id="A0ABD1DCC2"/>
<evidence type="ECO:0000256" key="3">
    <source>
        <dbReference type="ARBA" id="ARBA00022833"/>
    </source>
</evidence>
<protein>
    <recommendedName>
        <fullName evidence="6">ZAD domain-containing protein</fullName>
    </recommendedName>
</protein>
<feature type="domain" description="ZAD" evidence="6">
    <location>
        <begin position="16"/>
        <end position="92"/>
    </location>
</feature>
<comment type="caution">
    <text evidence="7">The sequence shown here is derived from an EMBL/GenBank/DDBJ whole genome shotgun (WGS) entry which is preliminary data.</text>
</comment>
<name>A0ABD1DCC2_CULPP</name>
<evidence type="ECO:0000256" key="5">
    <source>
        <dbReference type="SAM" id="MobiDB-lite"/>
    </source>
</evidence>